<dbReference type="RefSeq" id="WP_099518654.1">
    <property type="nucleotide sequence ID" value="NZ_CP016808.1"/>
</dbReference>
<gene>
    <name evidence="2" type="ORF">BBD42_13975</name>
</gene>
<accession>A0A1B2DIG1</accession>
<dbReference type="AlphaFoldDB" id="A0A1B2DIG1"/>
<feature type="region of interest" description="Disordered" evidence="1">
    <location>
        <begin position="1"/>
        <end position="25"/>
    </location>
</feature>
<protein>
    <recommendedName>
        <fullName evidence="3">DUF3886 domain-containing protein</fullName>
    </recommendedName>
</protein>
<name>A0A1B2DIG1_9BACL</name>
<feature type="region of interest" description="Disordered" evidence="1">
    <location>
        <begin position="44"/>
        <end position="92"/>
    </location>
</feature>
<reference evidence="2" key="1">
    <citation type="submission" date="2016-08" db="EMBL/GenBank/DDBJ databases">
        <title>Complete Genome Seqeunce of Paenibacillus sp. BIHB 4019 from tea rhizoplane.</title>
        <authorList>
            <person name="Thakur R."/>
            <person name="Swarnkar M.K."/>
            <person name="Gulati A."/>
        </authorList>
    </citation>
    <scope>NUCLEOTIDE SEQUENCE [LARGE SCALE GENOMIC DNA]</scope>
    <source>
        <strain evidence="2">BIHB4019</strain>
    </source>
</reference>
<evidence type="ECO:0008006" key="3">
    <source>
        <dbReference type="Google" id="ProtNLM"/>
    </source>
</evidence>
<dbReference type="EMBL" id="CP016808">
    <property type="protein sequence ID" value="ANY67455.1"/>
    <property type="molecule type" value="Genomic_DNA"/>
</dbReference>
<feature type="compositionally biased region" description="Basic and acidic residues" evidence="1">
    <location>
        <begin position="48"/>
        <end position="74"/>
    </location>
</feature>
<proteinExistence type="predicted"/>
<sequence>MAKKNRQAAPHAGKPKADTADGQQATLKDLLSADVLSKLKEQSNALKAAEEQKKQDAAQKADEARKQEQKRLENDMEYLLNNSKPGDWKKYK</sequence>
<dbReference type="Pfam" id="PF13025">
    <property type="entry name" value="DUF3886"/>
    <property type="match status" value="1"/>
</dbReference>
<evidence type="ECO:0000256" key="1">
    <source>
        <dbReference type="SAM" id="MobiDB-lite"/>
    </source>
</evidence>
<dbReference type="InterPro" id="IPR024980">
    <property type="entry name" value="DUF3886"/>
</dbReference>
<organism evidence="2">
    <name type="scientific">Paenibacillus sp. BIHB 4019</name>
    <dbReference type="NCBI Taxonomy" id="1870819"/>
    <lineage>
        <taxon>Bacteria</taxon>
        <taxon>Bacillati</taxon>
        <taxon>Bacillota</taxon>
        <taxon>Bacilli</taxon>
        <taxon>Bacillales</taxon>
        <taxon>Paenibacillaceae</taxon>
        <taxon>Paenibacillus</taxon>
    </lineage>
</organism>
<evidence type="ECO:0000313" key="2">
    <source>
        <dbReference type="EMBL" id="ANY67455.1"/>
    </source>
</evidence>